<feature type="non-terminal residue" evidence="1">
    <location>
        <position position="1"/>
    </location>
</feature>
<organism evidence="1">
    <name type="scientific">human gut metagenome</name>
    <dbReference type="NCBI Taxonomy" id="408170"/>
    <lineage>
        <taxon>unclassified sequences</taxon>
        <taxon>metagenomes</taxon>
        <taxon>organismal metagenomes</taxon>
    </lineage>
</organism>
<evidence type="ECO:0000313" key="1">
    <source>
        <dbReference type="EMBL" id="ETJ35748.1"/>
    </source>
</evidence>
<sequence length="82" mass="9177">DEVAYLALHMGGFLKHNHAEKRDAKRIYLVCDEGVAVQKLLLKQCLYHLPNENLGAVSRRSDRLAAPDAVVQHSTAPQTLDR</sequence>
<protein>
    <submittedName>
        <fullName evidence="1">PRD protein</fullName>
    </submittedName>
</protein>
<gene>
    <name evidence="1" type="ORF">Q604_UNBC09894G0001</name>
</gene>
<proteinExistence type="predicted"/>
<comment type="caution">
    <text evidence="1">The sequence shown here is derived from an EMBL/GenBank/DDBJ whole genome shotgun (WGS) entry which is preliminary data.</text>
</comment>
<reference evidence="1" key="1">
    <citation type="submission" date="2013-12" db="EMBL/GenBank/DDBJ databases">
        <title>A Varibaculum cambriense genome reconstructed from a premature infant gut community with otherwise low bacterial novelty that shifts toward anaerobic metabolism during the third week of life.</title>
        <authorList>
            <person name="Brown C.T."/>
            <person name="Sharon I."/>
            <person name="Thomas B.C."/>
            <person name="Castelle C.J."/>
            <person name="Morowitz M.J."/>
            <person name="Banfield J.F."/>
        </authorList>
    </citation>
    <scope>NUCLEOTIDE SEQUENCE</scope>
</reference>
<dbReference type="EMBL" id="AZMM01009894">
    <property type="protein sequence ID" value="ETJ35748.1"/>
    <property type="molecule type" value="Genomic_DNA"/>
</dbReference>
<name>W1XZK5_9ZZZZ</name>
<dbReference type="AlphaFoldDB" id="W1XZK5"/>
<accession>W1XZK5</accession>